<organism evidence="2 3">
    <name type="scientific">Elysia crispata</name>
    <name type="common">lettuce slug</name>
    <dbReference type="NCBI Taxonomy" id="231223"/>
    <lineage>
        <taxon>Eukaryota</taxon>
        <taxon>Metazoa</taxon>
        <taxon>Spiralia</taxon>
        <taxon>Lophotrochozoa</taxon>
        <taxon>Mollusca</taxon>
        <taxon>Gastropoda</taxon>
        <taxon>Heterobranchia</taxon>
        <taxon>Euthyneura</taxon>
        <taxon>Panpulmonata</taxon>
        <taxon>Sacoglossa</taxon>
        <taxon>Placobranchoidea</taxon>
        <taxon>Plakobranchidae</taxon>
        <taxon>Elysia</taxon>
    </lineage>
</organism>
<accession>A0AAE1DL83</accession>
<keyword evidence="3" id="KW-1185">Reference proteome</keyword>
<reference evidence="2" key="1">
    <citation type="journal article" date="2023" name="G3 (Bethesda)">
        <title>A reference genome for the long-term kleptoplast-retaining sea slug Elysia crispata morphotype clarki.</title>
        <authorList>
            <person name="Eastman K.E."/>
            <person name="Pendleton A.L."/>
            <person name="Shaikh M.A."/>
            <person name="Suttiyut T."/>
            <person name="Ogas R."/>
            <person name="Tomko P."/>
            <person name="Gavelis G."/>
            <person name="Widhalm J.R."/>
            <person name="Wisecaver J.H."/>
        </authorList>
    </citation>
    <scope>NUCLEOTIDE SEQUENCE</scope>
    <source>
        <strain evidence="2">ECLA1</strain>
    </source>
</reference>
<protein>
    <submittedName>
        <fullName evidence="2">Uncharacterized protein</fullName>
    </submittedName>
</protein>
<sequence>MGRQVADQMQLVLQTLLQIEKKQQWENAVPVRVRQDNRPGIQPARADCPKSTRFKPSSEPTNQSAHTLRACSIPCTTG</sequence>
<comment type="caution">
    <text evidence="2">The sequence shown here is derived from an EMBL/GenBank/DDBJ whole genome shotgun (WGS) entry which is preliminary data.</text>
</comment>
<evidence type="ECO:0000313" key="2">
    <source>
        <dbReference type="EMBL" id="KAK3774869.1"/>
    </source>
</evidence>
<feature type="region of interest" description="Disordered" evidence="1">
    <location>
        <begin position="36"/>
        <end position="67"/>
    </location>
</feature>
<dbReference type="EMBL" id="JAWDGP010003379">
    <property type="protein sequence ID" value="KAK3774869.1"/>
    <property type="molecule type" value="Genomic_DNA"/>
</dbReference>
<name>A0AAE1DL83_9GAST</name>
<gene>
    <name evidence="2" type="ORF">RRG08_007228</name>
</gene>
<evidence type="ECO:0000256" key="1">
    <source>
        <dbReference type="SAM" id="MobiDB-lite"/>
    </source>
</evidence>
<proteinExistence type="predicted"/>
<feature type="compositionally biased region" description="Polar residues" evidence="1">
    <location>
        <begin position="54"/>
        <end position="66"/>
    </location>
</feature>
<dbReference type="AlphaFoldDB" id="A0AAE1DL83"/>
<dbReference type="Proteomes" id="UP001283361">
    <property type="component" value="Unassembled WGS sequence"/>
</dbReference>
<evidence type="ECO:0000313" key="3">
    <source>
        <dbReference type="Proteomes" id="UP001283361"/>
    </source>
</evidence>